<dbReference type="InterPro" id="IPR001387">
    <property type="entry name" value="Cro/C1-type_HTH"/>
</dbReference>
<dbReference type="CDD" id="cd00093">
    <property type="entry name" value="HTH_XRE"/>
    <property type="match status" value="1"/>
</dbReference>
<dbReference type="Gene3D" id="3.40.50.300">
    <property type="entry name" value="P-loop containing nucleotide triphosphate hydrolases"/>
    <property type="match status" value="1"/>
</dbReference>
<feature type="region of interest" description="Disordered" evidence="1">
    <location>
        <begin position="65"/>
        <end position="84"/>
    </location>
</feature>
<dbReference type="SMART" id="SM00530">
    <property type="entry name" value="HTH_XRE"/>
    <property type="match status" value="1"/>
</dbReference>
<dbReference type="PANTHER" id="PTHR47691">
    <property type="entry name" value="REGULATOR-RELATED"/>
    <property type="match status" value="1"/>
</dbReference>
<keyword evidence="4" id="KW-1185">Reference proteome</keyword>
<dbReference type="SMART" id="SM00028">
    <property type="entry name" value="TPR"/>
    <property type="match status" value="4"/>
</dbReference>
<dbReference type="Gene3D" id="1.10.260.40">
    <property type="entry name" value="lambda repressor-like DNA-binding domains"/>
    <property type="match status" value="1"/>
</dbReference>
<keyword evidence="3" id="KW-0067">ATP-binding</keyword>
<dbReference type="InterPro" id="IPR010982">
    <property type="entry name" value="Lambda_DNA-bd_dom_sf"/>
</dbReference>
<reference evidence="4" key="1">
    <citation type="journal article" date="2019" name="Int. J. Syst. Evol. Microbiol.">
        <title>The Global Catalogue of Microorganisms (GCM) 10K type strain sequencing project: providing services to taxonomists for standard genome sequencing and annotation.</title>
        <authorList>
            <consortium name="The Broad Institute Genomics Platform"/>
            <consortium name="The Broad Institute Genome Sequencing Center for Infectious Disease"/>
            <person name="Wu L."/>
            <person name="Ma J."/>
        </authorList>
    </citation>
    <scope>NUCLEOTIDE SEQUENCE [LARGE SCALE GENOMIC DNA]</scope>
    <source>
        <strain evidence="4">CGMCC 4.7405</strain>
    </source>
</reference>
<dbReference type="Pfam" id="PF13560">
    <property type="entry name" value="HTH_31"/>
    <property type="match status" value="1"/>
</dbReference>
<dbReference type="InterPro" id="IPR019734">
    <property type="entry name" value="TPR_rpt"/>
</dbReference>
<comment type="caution">
    <text evidence="3">The sequence shown here is derived from an EMBL/GenBank/DDBJ whole genome shotgun (WGS) entry which is preliminary data.</text>
</comment>
<keyword evidence="3" id="KW-0547">Nucleotide-binding</keyword>
<dbReference type="Gene3D" id="1.25.40.10">
    <property type="entry name" value="Tetratricopeptide repeat domain"/>
    <property type="match status" value="1"/>
</dbReference>
<sequence>MADQFAALVRHHRRRAGLTQEALAARSGVSVSTIRGVETGRRTNPQLTSVRRLAQALGLQESEQEELLAAAGGRPSADRPVPRQLPPAPTGFTGRARELALLDAAALVVVSALGGTGKTALALHWAHEQAERFPDGQLHVDLRGFGPGADPMRPADVQRAFLAALGVDGDSVPADEQERTALYRSVTADRRLLLVLDNAAGSDQLVPLLPGGGSCAVVVTSRLALTGLVATHGAVPVPLGVLSGAEARALLATRLGETRLSAEPDAVTTIVEHCAGLPLALAIIAARACVRPDVPLRWIADELRDRAARLDALDTDEGGVSLRSVLSWSYQALSPEANLLAGLLALAPGADLSAAAVESLSAAGRRPLAELEAASLVSRSADGRYRMHDLVRLYAREQALAHVGERTRTDALRRLVDFYLHTALPLATSLAPHIPPIELAAPAAGCRPLTGADPLTWFGAEHAGLLDAQQAAERHGWHTRVWQLAWVLNTYHYRTDRMDSQRETWQRGLTAARLLGDPVLLGRAHRLLGDACARLHLPEAFDHLHAALAIVERGDDLDERAHTHRSITVAWAELGDHERALEHATKALELFRASGFTAREAEALNAVGWHTAKLGRFTEALPLCRRALEMCRALRHQSAAEASTLEDLAFIYQHTGRLTEAAEHYRASAAVWGGLGDRHHEAESLRMLGEVHRALGETDQARTVWRRAAGLLRTTRHAAKLAELEDLITGAVRRRR</sequence>
<dbReference type="Proteomes" id="UP001595690">
    <property type="component" value="Unassembled WGS sequence"/>
</dbReference>
<dbReference type="Pfam" id="PF13424">
    <property type="entry name" value="TPR_12"/>
    <property type="match status" value="2"/>
</dbReference>
<gene>
    <name evidence="3" type="ORF">ACFOWZ_25685</name>
</gene>
<evidence type="ECO:0000313" key="3">
    <source>
        <dbReference type="EMBL" id="MFC3894887.1"/>
    </source>
</evidence>
<dbReference type="PANTHER" id="PTHR47691:SF3">
    <property type="entry name" value="HTH-TYPE TRANSCRIPTIONAL REGULATOR RV0890C-RELATED"/>
    <property type="match status" value="1"/>
</dbReference>
<dbReference type="SUPFAM" id="SSF52540">
    <property type="entry name" value="P-loop containing nucleoside triphosphate hydrolases"/>
    <property type="match status" value="1"/>
</dbReference>
<dbReference type="InterPro" id="IPR027417">
    <property type="entry name" value="P-loop_NTPase"/>
</dbReference>
<dbReference type="SUPFAM" id="SSF48452">
    <property type="entry name" value="TPR-like"/>
    <property type="match status" value="2"/>
</dbReference>
<dbReference type="PROSITE" id="PS50943">
    <property type="entry name" value="HTH_CROC1"/>
    <property type="match status" value="1"/>
</dbReference>
<accession>A0ABV8BYR8</accession>
<protein>
    <submittedName>
        <fullName evidence="3">ATP-binding protein</fullName>
    </submittedName>
</protein>
<dbReference type="RefSeq" id="WP_382376437.1">
    <property type="nucleotide sequence ID" value="NZ_JBHRZI010000021.1"/>
</dbReference>
<feature type="domain" description="HTH cro/C1-type" evidence="2">
    <location>
        <begin position="9"/>
        <end position="64"/>
    </location>
</feature>
<organism evidence="3 4">
    <name type="scientific">Lentzea rhizosphaerae</name>
    <dbReference type="NCBI Taxonomy" id="2041025"/>
    <lineage>
        <taxon>Bacteria</taxon>
        <taxon>Bacillati</taxon>
        <taxon>Actinomycetota</taxon>
        <taxon>Actinomycetes</taxon>
        <taxon>Pseudonocardiales</taxon>
        <taxon>Pseudonocardiaceae</taxon>
        <taxon>Lentzea</taxon>
    </lineage>
</organism>
<name>A0ABV8BYR8_9PSEU</name>
<evidence type="ECO:0000259" key="2">
    <source>
        <dbReference type="PROSITE" id="PS50943"/>
    </source>
</evidence>
<dbReference type="PRINTS" id="PR00364">
    <property type="entry name" value="DISEASERSIST"/>
</dbReference>
<evidence type="ECO:0000256" key="1">
    <source>
        <dbReference type="SAM" id="MobiDB-lite"/>
    </source>
</evidence>
<dbReference type="GO" id="GO:0005524">
    <property type="term" value="F:ATP binding"/>
    <property type="evidence" value="ECO:0007669"/>
    <property type="project" value="UniProtKB-KW"/>
</dbReference>
<proteinExistence type="predicted"/>
<dbReference type="InterPro" id="IPR011990">
    <property type="entry name" value="TPR-like_helical_dom_sf"/>
</dbReference>
<evidence type="ECO:0000313" key="4">
    <source>
        <dbReference type="Proteomes" id="UP001595690"/>
    </source>
</evidence>
<dbReference type="EMBL" id="JBHRZI010000021">
    <property type="protein sequence ID" value="MFC3894887.1"/>
    <property type="molecule type" value="Genomic_DNA"/>
</dbReference>
<dbReference type="SUPFAM" id="SSF47413">
    <property type="entry name" value="lambda repressor-like DNA-binding domains"/>
    <property type="match status" value="1"/>
</dbReference>